<dbReference type="InterPro" id="IPR050482">
    <property type="entry name" value="Sensor_HK_TwoCompSys"/>
</dbReference>
<keyword evidence="6" id="KW-1133">Transmembrane helix</keyword>
<organism evidence="8 9">
    <name type="scientific">Dokdonella ginsengisoli</name>
    <dbReference type="NCBI Taxonomy" id="363846"/>
    <lineage>
        <taxon>Bacteria</taxon>
        <taxon>Pseudomonadati</taxon>
        <taxon>Pseudomonadota</taxon>
        <taxon>Gammaproteobacteria</taxon>
        <taxon>Lysobacterales</taxon>
        <taxon>Rhodanobacteraceae</taxon>
        <taxon>Dokdonella</taxon>
    </lineage>
</organism>
<keyword evidence="3" id="KW-0808">Transferase</keyword>
<dbReference type="CDD" id="cd16917">
    <property type="entry name" value="HATPase_UhpB-NarQ-NarX-like"/>
    <property type="match status" value="1"/>
</dbReference>
<keyword evidence="9" id="KW-1185">Reference proteome</keyword>
<dbReference type="InterPro" id="IPR003660">
    <property type="entry name" value="HAMP_dom"/>
</dbReference>
<dbReference type="PANTHER" id="PTHR24421">
    <property type="entry name" value="NITRATE/NITRITE SENSOR PROTEIN NARX-RELATED"/>
    <property type="match status" value="1"/>
</dbReference>
<dbReference type="Pfam" id="PF00672">
    <property type="entry name" value="HAMP"/>
    <property type="match status" value="1"/>
</dbReference>
<dbReference type="PANTHER" id="PTHR24421:SF58">
    <property type="entry name" value="SIGNAL TRANSDUCTION HISTIDINE-PROTEIN KINASE_PHOSPHATASE UHPB"/>
    <property type="match status" value="1"/>
</dbReference>
<evidence type="ECO:0000256" key="4">
    <source>
        <dbReference type="ARBA" id="ARBA00022777"/>
    </source>
</evidence>
<dbReference type="Gene3D" id="3.30.565.10">
    <property type="entry name" value="Histidine kinase-like ATPase, C-terminal domain"/>
    <property type="match status" value="1"/>
</dbReference>
<evidence type="ECO:0000313" key="9">
    <source>
        <dbReference type="Proteomes" id="UP001595886"/>
    </source>
</evidence>
<keyword evidence="6" id="KW-0472">Membrane</keyword>
<dbReference type="InterPro" id="IPR003594">
    <property type="entry name" value="HATPase_dom"/>
</dbReference>
<keyword evidence="6" id="KW-0812">Transmembrane</keyword>
<dbReference type="Gene3D" id="1.20.5.1930">
    <property type="match status" value="1"/>
</dbReference>
<keyword evidence="5" id="KW-0902">Two-component regulatory system</keyword>
<keyword evidence="2" id="KW-0597">Phosphoprotein</keyword>
<gene>
    <name evidence="8" type="ORF">ACFO6Q_07265</name>
</gene>
<dbReference type="Pfam" id="PF07730">
    <property type="entry name" value="HisKA_3"/>
    <property type="match status" value="1"/>
</dbReference>
<dbReference type="PROSITE" id="PS50885">
    <property type="entry name" value="HAMP"/>
    <property type="match status" value="1"/>
</dbReference>
<dbReference type="InterPro" id="IPR011712">
    <property type="entry name" value="Sig_transdc_His_kin_sub3_dim/P"/>
</dbReference>
<dbReference type="Pfam" id="PF02518">
    <property type="entry name" value="HATPase_c"/>
    <property type="match status" value="1"/>
</dbReference>
<evidence type="ECO:0000256" key="3">
    <source>
        <dbReference type="ARBA" id="ARBA00022679"/>
    </source>
</evidence>
<evidence type="ECO:0000256" key="5">
    <source>
        <dbReference type="ARBA" id="ARBA00023012"/>
    </source>
</evidence>
<comment type="caution">
    <text evidence="8">The sequence shown here is derived from an EMBL/GenBank/DDBJ whole genome shotgun (WGS) entry which is preliminary data.</text>
</comment>
<dbReference type="SUPFAM" id="SSF55874">
    <property type="entry name" value="ATPase domain of HSP90 chaperone/DNA topoisomerase II/histidine kinase"/>
    <property type="match status" value="1"/>
</dbReference>
<evidence type="ECO:0000256" key="6">
    <source>
        <dbReference type="SAM" id="Phobius"/>
    </source>
</evidence>
<dbReference type="GO" id="GO:0016301">
    <property type="term" value="F:kinase activity"/>
    <property type="evidence" value="ECO:0007669"/>
    <property type="project" value="UniProtKB-KW"/>
</dbReference>
<proteinExistence type="predicted"/>
<dbReference type="RefSeq" id="WP_380019943.1">
    <property type="nucleotide sequence ID" value="NZ_JBHSHD010000006.1"/>
</dbReference>
<dbReference type="EMBL" id="JBHSHD010000006">
    <property type="protein sequence ID" value="MFC4820116.1"/>
    <property type="molecule type" value="Genomic_DNA"/>
</dbReference>
<keyword evidence="4 8" id="KW-0418">Kinase</keyword>
<dbReference type="InterPro" id="IPR036890">
    <property type="entry name" value="HATPase_C_sf"/>
</dbReference>
<evidence type="ECO:0000256" key="2">
    <source>
        <dbReference type="ARBA" id="ARBA00022553"/>
    </source>
</evidence>
<dbReference type="Gene3D" id="6.10.340.10">
    <property type="match status" value="1"/>
</dbReference>
<protein>
    <submittedName>
        <fullName evidence="8">Histidine kinase</fullName>
    </submittedName>
</protein>
<name>A0ABV9QTH6_9GAMM</name>
<comment type="subcellular location">
    <subcellularLocation>
        <location evidence="1">Membrane</location>
    </subcellularLocation>
</comment>
<feature type="transmembrane region" description="Helical" evidence="6">
    <location>
        <begin position="156"/>
        <end position="178"/>
    </location>
</feature>
<evidence type="ECO:0000256" key="1">
    <source>
        <dbReference type="ARBA" id="ARBA00004370"/>
    </source>
</evidence>
<accession>A0ABV9QTH6</accession>
<evidence type="ECO:0000259" key="7">
    <source>
        <dbReference type="PROSITE" id="PS50885"/>
    </source>
</evidence>
<sequence>MQISRYLMLRIAALSLAILAAALALALWRAQVDVRREEVGAAQTARLFERLYALENGPRADVDANIAALERIAASGDLRHVRLELRDALGHVLVAPRAAPPPGVLQRAFARLAPGVRGEHREASGPWTLRRDDGQVFVATVALDPASEQREALDNLLGMLGLLAGFALAVLVAVYWALKRALAPLQPILGAIARYERNDFEHRLPPQRLREMDAIARALNHLAAALGQAQEQRRRLSLKLLTTQEDERARLARELHDEFGQALTAMRADALWLTHRTAAQPDVQKVAHEFAAHSERLHLGVRDLLRELRPRGARAPLRRLLEDLVASWRERPEQAVRIELACGVDDSRLGDELVPTLYRLTQEALTNAMRHAQATRIRIELESADADAVEWRYEDDGVGIESVEGAAQRGNGLAGMRERVWAHGGDLRIGPSRADATRPGLRLVARFDGGAHAQAGS</sequence>
<feature type="domain" description="HAMP" evidence="7">
    <location>
        <begin position="179"/>
        <end position="231"/>
    </location>
</feature>
<dbReference type="SMART" id="SM00304">
    <property type="entry name" value="HAMP"/>
    <property type="match status" value="1"/>
</dbReference>
<evidence type="ECO:0000313" key="8">
    <source>
        <dbReference type="EMBL" id="MFC4820116.1"/>
    </source>
</evidence>
<reference evidence="9" key="1">
    <citation type="journal article" date="2019" name="Int. J. Syst. Evol. Microbiol.">
        <title>The Global Catalogue of Microorganisms (GCM) 10K type strain sequencing project: providing services to taxonomists for standard genome sequencing and annotation.</title>
        <authorList>
            <consortium name="The Broad Institute Genomics Platform"/>
            <consortium name="The Broad Institute Genome Sequencing Center for Infectious Disease"/>
            <person name="Wu L."/>
            <person name="Ma J."/>
        </authorList>
    </citation>
    <scope>NUCLEOTIDE SEQUENCE [LARGE SCALE GENOMIC DNA]</scope>
    <source>
        <strain evidence="9">CCUG 30340</strain>
    </source>
</reference>
<dbReference type="Proteomes" id="UP001595886">
    <property type="component" value="Unassembled WGS sequence"/>
</dbReference>